<name>A0A4Q9MNV7_9APHY</name>
<feature type="compositionally biased region" description="Polar residues" evidence="1">
    <location>
        <begin position="281"/>
        <end position="297"/>
    </location>
</feature>
<feature type="compositionally biased region" description="Polar residues" evidence="1">
    <location>
        <begin position="40"/>
        <end position="59"/>
    </location>
</feature>
<dbReference type="OrthoDB" id="2425321at2759"/>
<keyword evidence="2" id="KW-0812">Transmembrane</keyword>
<sequence>MATATTRTLPTPPPPLSYQPASPSKKDSALKPNPHPYAIKTTSTGILTRSNSSGYNANATYHHYIPTSPSHNRFDSGKGHRSTKSLTAVPESPGREAPRPLPIPPELDHTRNRRDGSGGSGGYASADEVSKASRRPRRSETLPIIPLPSPALSAPPSVDDLPENPKLWTPSQLATYLTTALRMTSSGKAGEIEPIGLPALVAKDIATFVKSARIGGRTFLRLNEEDLEALGMNKKWRDALLVAARNLRQNVLKGRIWGAVTSPTSSPSPSFAPSPFVASQPEASPSVSPTRIQGQFYSNPAFNSSSSSVSSSASNSAGEENEATEGAALGRSKARRYKSGRVRGMIETFERSGSFSSDGGFEDEGAAPPSADRTSARKWIREQAQVQAQFTGQRVVESPSPSRRRPLPVPPSPSASHKLVDEEPTMEALLAELAKQPPVTGARAWEEVDLANGVTVKRVPEHETLIGHKTISGLGSGRSSGNSSNGKGGERRVVTAIFAPIASEHPAAEPLEPLDPTEGLTAFAANTSIPTPPPEEQSSPSKAHSRPLPPAPVPEEIIPESRELETRDEDAIRLERMLEEELLMTRALLDTFRARLEIVEQKVTDLEAREALRDTAGQAHAQTPELSAVQTLSESRVGEQAIAAQVVSVEIGVQSTGVVAVVEATVQSDGSDTNDTKHDNYLPPKPVGPSSRSVGKRVTRGDEVEKQEEQPPSYLADLPSYVFLVGLGVCAVVTQVVLRRVFGKGVWRP</sequence>
<feature type="transmembrane region" description="Helical" evidence="2">
    <location>
        <begin position="718"/>
        <end position="738"/>
    </location>
</feature>
<reference evidence="3" key="1">
    <citation type="submission" date="2019-01" db="EMBL/GenBank/DDBJ databases">
        <title>Draft genome sequences of three monokaryotic isolates of the white-rot basidiomycete fungus Dichomitus squalens.</title>
        <authorList>
            <consortium name="DOE Joint Genome Institute"/>
            <person name="Lopez S.C."/>
            <person name="Andreopoulos B."/>
            <person name="Pangilinan J."/>
            <person name="Lipzen A."/>
            <person name="Riley R."/>
            <person name="Ahrendt S."/>
            <person name="Ng V."/>
            <person name="Barry K."/>
            <person name="Daum C."/>
            <person name="Grigoriev I.V."/>
            <person name="Hilden K.S."/>
            <person name="Makela M.R."/>
            <person name="de Vries R.P."/>
        </authorList>
    </citation>
    <scope>NUCLEOTIDE SEQUENCE [LARGE SCALE GENOMIC DNA]</scope>
    <source>
        <strain evidence="3">OM18370.1</strain>
    </source>
</reference>
<protein>
    <recommendedName>
        <fullName evidence="4">SAM domain-containing protein</fullName>
    </recommendedName>
</protein>
<feature type="region of interest" description="Disordered" evidence="1">
    <location>
        <begin position="349"/>
        <end position="375"/>
    </location>
</feature>
<feature type="compositionally biased region" description="Low complexity" evidence="1">
    <location>
        <begin position="263"/>
        <end position="279"/>
    </location>
</feature>
<feature type="region of interest" description="Disordered" evidence="1">
    <location>
        <begin position="469"/>
        <end position="490"/>
    </location>
</feature>
<keyword evidence="2" id="KW-0472">Membrane</keyword>
<dbReference type="AlphaFoldDB" id="A0A4Q9MNV7"/>
<organism evidence="3">
    <name type="scientific">Dichomitus squalens</name>
    <dbReference type="NCBI Taxonomy" id="114155"/>
    <lineage>
        <taxon>Eukaryota</taxon>
        <taxon>Fungi</taxon>
        <taxon>Dikarya</taxon>
        <taxon>Basidiomycota</taxon>
        <taxon>Agaricomycotina</taxon>
        <taxon>Agaricomycetes</taxon>
        <taxon>Polyporales</taxon>
        <taxon>Polyporaceae</taxon>
        <taxon>Dichomitus</taxon>
    </lineage>
</organism>
<evidence type="ECO:0000256" key="1">
    <source>
        <dbReference type="SAM" id="MobiDB-lite"/>
    </source>
</evidence>
<feature type="region of interest" description="Disordered" evidence="1">
    <location>
        <begin position="263"/>
        <end position="336"/>
    </location>
</feature>
<feature type="compositionally biased region" description="Basic and acidic residues" evidence="1">
    <location>
        <begin position="699"/>
        <end position="709"/>
    </location>
</feature>
<evidence type="ECO:0000313" key="3">
    <source>
        <dbReference type="EMBL" id="TBU27766.1"/>
    </source>
</evidence>
<feature type="region of interest" description="Disordered" evidence="1">
    <location>
        <begin position="668"/>
        <end position="711"/>
    </location>
</feature>
<feature type="region of interest" description="Disordered" evidence="1">
    <location>
        <begin position="1"/>
        <end position="166"/>
    </location>
</feature>
<keyword evidence="2" id="KW-1133">Transmembrane helix</keyword>
<feature type="region of interest" description="Disordered" evidence="1">
    <location>
        <begin position="388"/>
        <end position="419"/>
    </location>
</feature>
<feature type="compositionally biased region" description="Low complexity" evidence="1">
    <location>
        <begin position="298"/>
        <end position="328"/>
    </location>
</feature>
<dbReference type="EMBL" id="ML143428">
    <property type="protein sequence ID" value="TBU27766.1"/>
    <property type="molecule type" value="Genomic_DNA"/>
</dbReference>
<proteinExistence type="predicted"/>
<evidence type="ECO:0000256" key="2">
    <source>
        <dbReference type="SAM" id="Phobius"/>
    </source>
</evidence>
<feature type="region of interest" description="Disordered" evidence="1">
    <location>
        <begin position="524"/>
        <end position="566"/>
    </location>
</feature>
<gene>
    <name evidence="3" type="ORF">BD311DRAFT_364619</name>
</gene>
<feature type="compositionally biased region" description="Basic and acidic residues" evidence="1">
    <location>
        <begin position="106"/>
        <end position="116"/>
    </location>
</feature>
<dbReference type="Proteomes" id="UP000292957">
    <property type="component" value="Unassembled WGS sequence"/>
</dbReference>
<accession>A0A4Q9MNV7</accession>
<evidence type="ECO:0008006" key="4">
    <source>
        <dbReference type="Google" id="ProtNLM"/>
    </source>
</evidence>